<dbReference type="EMBL" id="KV921913">
    <property type="protein sequence ID" value="ORE06930.1"/>
    <property type="molecule type" value="Genomic_DNA"/>
</dbReference>
<dbReference type="Pfam" id="PF04858">
    <property type="entry name" value="TH1"/>
    <property type="match status" value="1"/>
</dbReference>
<comment type="similarity">
    <text evidence="2">Belongs to the NELF-D family.</text>
</comment>
<keyword evidence="3" id="KW-0678">Repressor</keyword>
<dbReference type="GO" id="GO:0034244">
    <property type="term" value="P:negative regulation of transcription elongation by RNA polymerase II"/>
    <property type="evidence" value="ECO:0007669"/>
    <property type="project" value="TreeGrafter"/>
</dbReference>
<dbReference type="InterPro" id="IPR006942">
    <property type="entry name" value="TH1"/>
</dbReference>
<protein>
    <recommendedName>
        <fullName evidence="8">TH1 protein</fullName>
    </recommendedName>
</protein>
<accession>A0A1X0R4G5</accession>
<dbReference type="GO" id="GO:0032021">
    <property type="term" value="C:NELF complex"/>
    <property type="evidence" value="ECO:0007669"/>
    <property type="project" value="TreeGrafter"/>
</dbReference>
<organism evidence="7">
    <name type="scientific">Rhizopus microsporus var. microsporus</name>
    <dbReference type="NCBI Taxonomy" id="86635"/>
    <lineage>
        <taxon>Eukaryota</taxon>
        <taxon>Fungi</taxon>
        <taxon>Fungi incertae sedis</taxon>
        <taxon>Mucoromycota</taxon>
        <taxon>Mucoromycotina</taxon>
        <taxon>Mucoromycetes</taxon>
        <taxon>Mucorales</taxon>
        <taxon>Mucorineae</taxon>
        <taxon>Rhizopodaceae</taxon>
        <taxon>Rhizopus</taxon>
    </lineage>
</organism>
<evidence type="ECO:0000256" key="2">
    <source>
        <dbReference type="ARBA" id="ARBA00005726"/>
    </source>
</evidence>
<evidence type="ECO:0000256" key="1">
    <source>
        <dbReference type="ARBA" id="ARBA00004123"/>
    </source>
</evidence>
<keyword evidence="5" id="KW-0804">Transcription</keyword>
<proteinExistence type="inferred from homology"/>
<dbReference type="AlphaFoldDB" id="A0A1X0R4G5"/>
<keyword evidence="6" id="KW-0539">Nucleus</keyword>
<dbReference type="PANTHER" id="PTHR12144">
    <property type="entry name" value="NEGATIVE ELONGATION FACTOR D"/>
    <property type="match status" value="1"/>
</dbReference>
<keyword evidence="4" id="KW-0805">Transcription regulation</keyword>
<gene>
    <name evidence="7" type="ORF">BCV72DRAFT_291100</name>
</gene>
<evidence type="ECO:0000313" key="7">
    <source>
        <dbReference type="EMBL" id="ORE06930.1"/>
    </source>
</evidence>
<evidence type="ECO:0008006" key="8">
    <source>
        <dbReference type="Google" id="ProtNLM"/>
    </source>
</evidence>
<evidence type="ECO:0000256" key="5">
    <source>
        <dbReference type="ARBA" id="ARBA00023163"/>
    </source>
</evidence>
<reference evidence="7" key="1">
    <citation type="journal article" date="2016" name="Proc. Natl. Acad. Sci. U.S.A.">
        <title>Lipid metabolic changes in an early divergent fungus govern the establishment of a mutualistic symbiosis with endobacteria.</title>
        <authorList>
            <person name="Lastovetsky O.A."/>
            <person name="Gaspar M.L."/>
            <person name="Mondo S.J."/>
            <person name="LaButti K.M."/>
            <person name="Sandor L."/>
            <person name="Grigoriev I.V."/>
            <person name="Henry S.A."/>
            <person name="Pawlowska T.E."/>
        </authorList>
    </citation>
    <scope>NUCLEOTIDE SEQUENCE [LARGE SCALE GENOMIC DNA]</scope>
    <source>
        <strain evidence="7">ATCC 52814</strain>
    </source>
</reference>
<dbReference type="VEuPathDB" id="FungiDB:BCV72DRAFT_291100"/>
<name>A0A1X0R4G5_RHIZD</name>
<dbReference type="Proteomes" id="UP000242414">
    <property type="component" value="Unassembled WGS sequence"/>
</dbReference>
<comment type="subcellular location">
    <subcellularLocation>
        <location evidence="1">Nucleus</location>
    </subcellularLocation>
</comment>
<dbReference type="PANTHER" id="PTHR12144:SF0">
    <property type="entry name" value="NEGATIVE ELONGATION FACTOR C_D"/>
    <property type="match status" value="1"/>
</dbReference>
<evidence type="ECO:0000256" key="3">
    <source>
        <dbReference type="ARBA" id="ARBA00022491"/>
    </source>
</evidence>
<evidence type="ECO:0000256" key="6">
    <source>
        <dbReference type="ARBA" id="ARBA00023242"/>
    </source>
</evidence>
<dbReference type="GO" id="GO:0003723">
    <property type="term" value="F:RNA binding"/>
    <property type="evidence" value="ECO:0007669"/>
    <property type="project" value="TreeGrafter"/>
</dbReference>
<sequence length="566" mass="65285">MQQPLRISTPEEHQKALSQTDAILEQNIYNDGILEYINHGGSPLEAVNLLSESYLGIPSMCNVTAASVDSVGLDSGSILRRAIRQQLKERFDPKRCDDFFMRDESHITFAWLDVLIQDSHWRQTMYELLEKYPSCAFLNFAILRMSETGYKQEVARLRTASTFVKVYDLIFEDILKEMMTKDDVDIEGIDHDLKKVCCGRQETYIYTQLLIKRLQDEFGKFSFTRLKRDLELVSIRNGNRTFVELLSAQLSNAPLEISRTIATILNSSHMTPADLITLKRPYLSSNPPSVHYLCNYDLMIKLLNALYVPQHGSVIRADMVDDVTFLLACASTMNDEQLLQAQQQEITEVQFVLRELYTALAPKTSVGSITGVTKYIVNALKYPISSMGLLLWIEYMTLETSYFENYFRTTETPILHIVLDEIANRHKLQQPMVFDVIKKCIKHKYNHFAPEIQMALQRTWVDRMLYLVQLNYTTPVLKYFEKEGKELDNSIIIHFVKKLLKLTQGPYSIAFTEHLINIIGLLGENLALIKDIQKSLNDFFVEQVINGPYPIDESLQQSIRAIRKHF</sequence>
<dbReference type="OrthoDB" id="511287at2759"/>
<evidence type="ECO:0000256" key="4">
    <source>
        <dbReference type="ARBA" id="ARBA00023015"/>
    </source>
</evidence>